<keyword evidence="9" id="KW-1185">Reference proteome</keyword>
<keyword evidence="2 6" id="KW-0812">Transmembrane</keyword>
<protein>
    <recommendedName>
        <fullName evidence="7">Rhodopsin domain-containing protein</fullName>
    </recommendedName>
</protein>
<feature type="transmembrane region" description="Helical" evidence="6">
    <location>
        <begin position="12"/>
        <end position="32"/>
    </location>
</feature>
<feature type="domain" description="Rhodopsin" evidence="7">
    <location>
        <begin position="28"/>
        <end position="267"/>
    </location>
</feature>
<dbReference type="GeneID" id="55987888"/>
<feature type="transmembrane region" description="Helical" evidence="6">
    <location>
        <begin position="248"/>
        <end position="268"/>
    </location>
</feature>
<evidence type="ECO:0000313" key="9">
    <source>
        <dbReference type="Proteomes" id="UP000509510"/>
    </source>
</evidence>
<evidence type="ECO:0000313" key="8">
    <source>
        <dbReference type="EMBL" id="QKX53297.1"/>
    </source>
</evidence>
<evidence type="ECO:0000256" key="5">
    <source>
        <dbReference type="ARBA" id="ARBA00038359"/>
    </source>
</evidence>
<evidence type="ECO:0000256" key="1">
    <source>
        <dbReference type="ARBA" id="ARBA00004141"/>
    </source>
</evidence>
<sequence>MVVLQKTGRLTLRLTIAMIVIAVLSVVIRFAARIKTRTKFKINDAFLVAGLLSFLGVEISLLAGIYTSGGTLDESQIKDLQDLINLFKYVFALESFVTTAITLIKLSILALYRDLFPIQQFRAYTVVIGTLCLIWYIICFLINIFQCTPVKAAWQLDLLTKGEAKCLVYGHYIIGYEVSNMLLDITILALPIHVLHTLHLSRPRKIIVGGLFALGGFIIIVCIIRTVYLSDATLENPVALYNGLNWTSVELAVGILCACIPVYGPLLPTQRAVKAITKWSSQKTRGNYFSWMFKSSSRYEQHQGDSNELAGLSHQQLTEESSIRQKRSSNISAV</sequence>
<evidence type="ECO:0000256" key="2">
    <source>
        <dbReference type="ARBA" id="ARBA00022692"/>
    </source>
</evidence>
<comment type="similarity">
    <text evidence="5">Belongs to the SAT4 family.</text>
</comment>
<evidence type="ECO:0000259" key="7">
    <source>
        <dbReference type="Pfam" id="PF20684"/>
    </source>
</evidence>
<dbReference type="PANTHER" id="PTHR33048">
    <property type="entry name" value="PTH11-LIKE INTEGRAL MEMBRANE PROTEIN (AFU_ORTHOLOGUE AFUA_5G11245)"/>
    <property type="match status" value="1"/>
</dbReference>
<keyword evidence="4 6" id="KW-0472">Membrane</keyword>
<feature type="transmembrane region" description="Helical" evidence="6">
    <location>
        <begin position="86"/>
        <end position="112"/>
    </location>
</feature>
<dbReference type="RefSeq" id="XP_035339476.1">
    <property type="nucleotide sequence ID" value="XM_035483583.1"/>
</dbReference>
<organism evidence="8 9">
    <name type="scientific">Talaromyces rugulosus</name>
    <name type="common">Penicillium rugulosum</name>
    <dbReference type="NCBI Taxonomy" id="121627"/>
    <lineage>
        <taxon>Eukaryota</taxon>
        <taxon>Fungi</taxon>
        <taxon>Dikarya</taxon>
        <taxon>Ascomycota</taxon>
        <taxon>Pezizomycotina</taxon>
        <taxon>Eurotiomycetes</taxon>
        <taxon>Eurotiomycetidae</taxon>
        <taxon>Eurotiales</taxon>
        <taxon>Trichocomaceae</taxon>
        <taxon>Talaromyces</taxon>
        <taxon>Talaromyces sect. Islandici</taxon>
    </lineage>
</organism>
<dbReference type="PANTHER" id="PTHR33048:SF47">
    <property type="entry name" value="INTEGRAL MEMBRANE PROTEIN-RELATED"/>
    <property type="match status" value="1"/>
</dbReference>
<dbReference type="AlphaFoldDB" id="A0A7H8QH62"/>
<dbReference type="KEGG" id="trg:TRUGW13939_00375"/>
<name>A0A7H8QH62_TALRU</name>
<dbReference type="Pfam" id="PF20684">
    <property type="entry name" value="Fung_rhodopsin"/>
    <property type="match status" value="1"/>
</dbReference>
<dbReference type="InterPro" id="IPR052337">
    <property type="entry name" value="SAT4-like"/>
</dbReference>
<gene>
    <name evidence="8" type="ORF">TRUGW13939_00375</name>
</gene>
<dbReference type="EMBL" id="CP055898">
    <property type="protein sequence ID" value="QKX53297.1"/>
    <property type="molecule type" value="Genomic_DNA"/>
</dbReference>
<accession>A0A7H8QH62</accession>
<feature type="transmembrane region" description="Helical" evidence="6">
    <location>
        <begin position="124"/>
        <end position="145"/>
    </location>
</feature>
<dbReference type="GO" id="GO:0016020">
    <property type="term" value="C:membrane"/>
    <property type="evidence" value="ECO:0007669"/>
    <property type="project" value="UniProtKB-SubCell"/>
</dbReference>
<feature type="transmembrane region" description="Helical" evidence="6">
    <location>
        <begin position="44"/>
        <end position="66"/>
    </location>
</feature>
<evidence type="ECO:0000256" key="4">
    <source>
        <dbReference type="ARBA" id="ARBA00023136"/>
    </source>
</evidence>
<feature type="transmembrane region" description="Helical" evidence="6">
    <location>
        <begin position="206"/>
        <end position="228"/>
    </location>
</feature>
<feature type="transmembrane region" description="Helical" evidence="6">
    <location>
        <begin position="173"/>
        <end position="194"/>
    </location>
</feature>
<proteinExistence type="inferred from homology"/>
<dbReference type="Proteomes" id="UP000509510">
    <property type="component" value="Chromosome I"/>
</dbReference>
<evidence type="ECO:0000256" key="6">
    <source>
        <dbReference type="SAM" id="Phobius"/>
    </source>
</evidence>
<comment type="subcellular location">
    <subcellularLocation>
        <location evidence="1">Membrane</location>
        <topology evidence="1">Multi-pass membrane protein</topology>
    </subcellularLocation>
</comment>
<reference evidence="9" key="1">
    <citation type="submission" date="2020-06" db="EMBL/GenBank/DDBJ databases">
        <title>A chromosome-scale genome assembly of Talaromyces rugulosus W13939.</title>
        <authorList>
            <person name="Wang B."/>
            <person name="Guo L."/>
            <person name="Ye K."/>
            <person name="Wang L."/>
        </authorList>
    </citation>
    <scope>NUCLEOTIDE SEQUENCE [LARGE SCALE GENOMIC DNA]</scope>
    <source>
        <strain evidence="9">W13939</strain>
    </source>
</reference>
<dbReference type="InterPro" id="IPR049326">
    <property type="entry name" value="Rhodopsin_dom_fungi"/>
</dbReference>
<keyword evidence="3 6" id="KW-1133">Transmembrane helix</keyword>
<evidence type="ECO:0000256" key="3">
    <source>
        <dbReference type="ARBA" id="ARBA00022989"/>
    </source>
</evidence>
<dbReference type="OrthoDB" id="10017208at2759"/>